<dbReference type="InterPro" id="IPR011009">
    <property type="entry name" value="Kinase-like_dom_sf"/>
</dbReference>
<dbReference type="SUPFAM" id="SSF56112">
    <property type="entry name" value="Protein kinase-like (PK-like)"/>
    <property type="match status" value="1"/>
</dbReference>
<dbReference type="EMBL" id="JACYTO010000002">
    <property type="protein sequence ID" value="MBD8503222.1"/>
    <property type="molecule type" value="Genomic_DNA"/>
</dbReference>
<reference evidence="2" key="1">
    <citation type="submission" date="2023-07" db="EMBL/GenBank/DDBJ databases">
        <title>Thauera sp. CAU 1555 isolated from sand of Yaerae Beach.</title>
        <authorList>
            <person name="Kim W."/>
        </authorList>
    </citation>
    <scope>NUCLEOTIDE SEQUENCE [LARGE SCALE GENOMIC DNA]</scope>
    <source>
        <strain evidence="2">CAU 1555</strain>
    </source>
</reference>
<accession>A0ABR9BA67</accession>
<evidence type="ECO:0000313" key="2">
    <source>
        <dbReference type="Proteomes" id="UP000603602"/>
    </source>
</evidence>
<organism evidence="1 2">
    <name type="scientific">Thauera sedimentorum</name>
    <dbReference type="NCBI Taxonomy" id="2767595"/>
    <lineage>
        <taxon>Bacteria</taxon>
        <taxon>Pseudomonadati</taxon>
        <taxon>Pseudomonadota</taxon>
        <taxon>Betaproteobacteria</taxon>
        <taxon>Rhodocyclales</taxon>
        <taxon>Zoogloeaceae</taxon>
        <taxon>Thauera</taxon>
    </lineage>
</organism>
<dbReference type="GO" id="GO:0016301">
    <property type="term" value="F:kinase activity"/>
    <property type="evidence" value="ECO:0007669"/>
    <property type="project" value="UniProtKB-KW"/>
</dbReference>
<keyword evidence="1" id="KW-0418">Kinase</keyword>
<gene>
    <name evidence="1" type="ORF">IFO67_10055</name>
</gene>
<dbReference type="Pfam" id="PF06293">
    <property type="entry name" value="Kdo"/>
    <property type="match status" value="1"/>
</dbReference>
<comment type="caution">
    <text evidence="1">The sequence shown here is derived from an EMBL/GenBank/DDBJ whole genome shotgun (WGS) entry which is preliminary data.</text>
</comment>
<evidence type="ECO:0000313" key="1">
    <source>
        <dbReference type="EMBL" id="MBD8503222.1"/>
    </source>
</evidence>
<dbReference type="Gene3D" id="1.10.510.10">
    <property type="entry name" value="Transferase(Phosphotransferase) domain 1"/>
    <property type="match status" value="1"/>
</dbReference>
<proteinExistence type="predicted"/>
<dbReference type="Proteomes" id="UP000603602">
    <property type="component" value="Unassembled WGS sequence"/>
</dbReference>
<sequence length="255" mass="29914">MIRWHTDISALGQHARHLFRSLNDTFLLDGRQITHDQISDVILVPADGKNYYVKRYNLAGKYLRRFLGRPRVVAEWRNLLLFARWGIPTAQVVAYGLERFVGLVFRRGALITEEIQGTVDLARMVRNRDPRLRQRAFVSALITQVAAIARALHDHRFAHNDLHWRNLLLQEQSGRVYLIDCPGGRFWFGPLLSYRVAKDLAALDRTARTCLTRTQRLRFYLEYSQKTRLDEADKRAIRYVMHAAEHRQKRKQRPA</sequence>
<dbReference type="RefSeq" id="WP_187718075.1">
    <property type="nucleotide sequence ID" value="NZ_JACTAH010000002.1"/>
</dbReference>
<keyword evidence="2" id="KW-1185">Reference proteome</keyword>
<keyword evidence="1" id="KW-0808">Transferase</keyword>
<name>A0ABR9BA67_9RHOO</name>
<protein>
    <submittedName>
        <fullName evidence="1">Heptose kinase</fullName>
    </submittedName>
</protein>